<evidence type="ECO:0000313" key="4">
    <source>
        <dbReference type="Proteomes" id="UP000192721"/>
    </source>
</evidence>
<protein>
    <recommendedName>
        <fullName evidence="2">NfeD-like C-terminal domain-containing protein</fullName>
    </recommendedName>
</protein>
<dbReference type="InterPro" id="IPR002810">
    <property type="entry name" value="NfeD-like_C"/>
</dbReference>
<dbReference type="RefSeq" id="WP_081554679.1">
    <property type="nucleotide sequence ID" value="NZ_MUKV01000003.1"/>
</dbReference>
<evidence type="ECO:0000259" key="2">
    <source>
        <dbReference type="Pfam" id="PF01957"/>
    </source>
</evidence>
<organism evidence="3 4">
    <name type="scientific">Chromobacterium haemolyticum</name>
    <dbReference type="NCBI Taxonomy" id="394935"/>
    <lineage>
        <taxon>Bacteria</taxon>
        <taxon>Pseudomonadati</taxon>
        <taxon>Pseudomonadota</taxon>
        <taxon>Betaproteobacteria</taxon>
        <taxon>Neisseriales</taxon>
        <taxon>Chromobacteriaceae</taxon>
        <taxon>Chromobacterium</taxon>
    </lineage>
</organism>
<evidence type="ECO:0000313" key="3">
    <source>
        <dbReference type="EMBL" id="OQS43142.1"/>
    </source>
</evidence>
<accession>A0A1W0D8G7</accession>
<proteinExistence type="predicted"/>
<evidence type="ECO:0000256" key="1">
    <source>
        <dbReference type="SAM" id="Phobius"/>
    </source>
</evidence>
<dbReference type="AlphaFoldDB" id="A0A1W0D8G7"/>
<keyword evidence="1" id="KW-1133">Transmembrane helix</keyword>
<feature type="transmembrane region" description="Helical" evidence="1">
    <location>
        <begin position="50"/>
        <end position="70"/>
    </location>
</feature>
<dbReference type="EMBL" id="MUKV01000003">
    <property type="protein sequence ID" value="OQS43142.1"/>
    <property type="molecule type" value="Genomic_DNA"/>
</dbReference>
<reference evidence="3 4" key="1">
    <citation type="submission" date="2017-02" db="EMBL/GenBank/DDBJ databases">
        <title>Chromobacterium haemolyticum H5244.</title>
        <authorList>
            <person name="Gulvik C.A."/>
        </authorList>
    </citation>
    <scope>NUCLEOTIDE SEQUENCE [LARGE SCALE GENOMIC DNA]</scope>
    <source>
        <strain evidence="3 4">H5244</strain>
    </source>
</reference>
<feature type="domain" description="NfeD-like C-terminal" evidence="2">
    <location>
        <begin position="87"/>
        <end position="140"/>
    </location>
</feature>
<keyword evidence="1" id="KW-0472">Membrane</keyword>
<keyword evidence="1" id="KW-0812">Transmembrane</keyword>
<name>A0A1W0D8G7_9NEIS</name>
<dbReference type="Proteomes" id="UP000192721">
    <property type="component" value="Unassembled WGS sequence"/>
</dbReference>
<gene>
    <name evidence="3" type="ORF">B0T45_04005</name>
</gene>
<sequence>MPLTAIWIASALIALIAEFYSGTFYLLVVAVAMLCGGVSAWLGAPEASQYVIASIASIAGVAGVALVYGYKRRHPPLPAQPRADDPDLGQPVQILHAPASGHARVQYRGAAWDAAPVDGAPLETGATAYIVGRDGNLLKISSTQPEQ</sequence>
<dbReference type="Pfam" id="PF01957">
    <property type="entry name" value="NfeD"/>
    <property type="match status" value="1"/>
</dbReference>
<comment type="caution">
    <text evidence="3">The sequence shown here is derived from an EMBL/GenBank/DDBJ whole genome shotgun (WGS) entry which is preliminary data.</text>
</comment>
<dbReference type="InterPro" id="IPR012340">
    <property type="entry name" value="NA-bd_OB-fold"/>
</dbReference>
<dbReference type="Gene3D" id="2.40.50.140">
    <property type="entry name" value="Nucleic acid-binding proteins"/>
    <property type="match status" value="1"/>
</dbReference>